<evidence type="ECO:0000259" key="9">
    <source>
        <dbReference type="Pfam" id="PF02983"/>
    </source>
</evidence>
<sequence length="350" mass="36884">MAVATYGLLAAFMAPSAHADTAPLTEPHQAAALAAKLGDDRTGGIYLKDGRPVVAVTDQATGASVREAGGTAQVVAHSTAELNSIHAELDRLGGIPNTAWGVDPSTNQVSVEIYDGVSDADQARIAKVAGSHRDAVRIEKISGKPEKTAYDMRGGIGISSGGRHCSAGFNVQNDAGKKFLISAGHCMVGGYYDWYRRSGGIYLGTQISFDYGGGDYAVIEYRNSDVTPYGTIQYKDGTSGQITTSRYAYDGESVKRVGGFSQDLVGMVLEPSMTITYDDGETLHNMIKTSNCDVFGDSGGSLFTGSTALGITSGGNYADQPCGDSDDQADRATWYHPVQSVLSKHSLQVY</sequence>
<dbReference type="InterPro" id="IPR009003">
    <property type="entry name" value="Peptidase_S1_PA"/>
</dbReference>
<protein>
    <submittedName>
        <fullName evidence="10">S1 family peptidase</fullName>
    </submittedName>
</protein>
<dbReference type="PRINTS" id="PR00861">
    <property type="entry name" value="ALYTICPTASE"/>
</dbReference>
<gene>
    <name evidence="10" type="ORF">QIS96_28260</name>
</gene>
<evidence type="ECO:0000256" key="1">
    <source>
        <dbReference type="ARBA" id="ARBA00007664"/>
    </source>
</evidence>
<reference evidence="10 11" key="1">
    <citation type="submission" date="2023-05" db="EMBL/GenBank/DDBJ databases">
        <title>Draft genome sequence of Streptomyces sp. B-S-A6 isolated from a cave soil in Thailand.</title>
        <authorList>
            <person name="Chamroensaksri N."/>
            <person name="Muangham S."/>
        </authorList>
    </citation>
    <scope>NUCLEOTIDE SEQUENCE [LARGE SCALE GENOMIC DNA]</scope>
    <source>
        <strain evidence="10 11">B-S-A6</strain>
    </source>
</reference>
<keyword evidence="3 8" id="KW-0732">Signal</keyword>
<evidence type="ECO:0000256" key="5">
    <source>
        <dbReference type="ARBA" id="ARBA00022825"/>
    </source>
</evidence>
<evidence type="ECO:0000313" key="11">
    <source>
        <dbReference type="Proteomes" id="UP001223978"/>
    </source>
</evidence>
<evidence type="ECO:0000256" key="2">
    <source>
        <dbReference type="ARBA" id="ARBA00022670"/>
    </source>
</evidence>
<evidence type="ECO:0000256" key="4">
    <source>
        <dbReference type="ARBA" id="ARBA00022801"/>
    </source>
</evidence>
<proteinExistence type="inferred from homology"/>
<evidence type="ECO:0000256" key="7">
    <source>
        <dbReference type="ARBA" id="ARBA00023157"/>
    </source>
</evidence>
<name>A0ABT6SKC0_9ACTN</name>
<keyword evidence="4" id="KW-0378">Hydrolase</keyword>
<dbReference type="Pfam" id="PF02983">
    <property type="entry name" value="Pro_Al_protease"/>
    <property type="match status" value="1"/>
</dbReference>
<evidence type="ECO:0000256" key="6">
    <source>
        <dbReference type="ARBA" id="ARBA00023145"/>
    </source>
</evidence>
<evidence type="ECO:0000256" key="8">
    <source>
        <dbReference type="SAM" id="SignalP"/>
    </source>
</evidence>
<dbReference type="Gene3D" id="2.40.10.10">
    <property type="entry name" value="Trypsin-like serine proteases"/>
    <property type="match status" value="2"/>
</dbReference>
<dbReference type="Proteomes" id="UP001223978">
    <property type="component" value="Unassembled WGS sequence"/>
</dbReference>
<feature type="signal peptide" evidence="8">
    <location>
        <begin position="1"/>
        <end position="19"/>
    </location>
</feature>
<keyword evidence="11" id="KW-1185">Reference proteome</keyword>
<comment type="similarity">
    <text evidence="1">Belongs to the peptidase S1 family.</text>
</comment>
<dbReference type="Gene3D" id="3.30.300.50">
    <property type="match status" value="1"/>
</dbReference>
<organism evidence="10 11">
    <name type="scientific">Streptomyces cavernicola</name>
    <dbReference type="NCBI Taxonomy" id="3043613"/>
    <lineage>
        <taxon>Bacteria</taxon>
        <taxon>Bacillati</taxon>
        <taxon>Actinomycetota</taxon>
        <taxon>Actinomycetes</taxon>
        <taxon>Kitasatosporales</taxon>
        <taxon>Streptomycetaceae</taxon>
        <taxon>Streptomyces</taxon>
    </lineage>
</organism>
<dbReference type="PIRSF" id="PIRSF001134">
    <property type="entry name" value="Streptogrisin"/>
    <property type="match status" value="1"/>
</dbReference>
<dbReference type="CDD" id="cd21112">
    <property type="entry name" value="alphaLP-like"/>
    <property type="match status" value="1"/>
</dbReference>
<comment type="caution">
    <text evidence="10">The sequence shown here is derived from an EMBL/GenBank/DDBJ whole genome shotgun (WGS) entry which is preliminary data.</text>
</comment>
<dbReference type="EMBL" id="JASCIQ010000035">
    <property type="protein sequence ID" value="MDI3407696.1"/>
    <property type="molecule type" value="Genomic_DNA"/>
</dbReference>
<feature type="domain" description="Peptidase S1A alpha-lytic prodomain" evidence="9">
    <location>
        <begin position="77"/>
        <end position="131"/>
    </location>
</feature>
<dbReference type="InterPro" id="IPR004236">
    <property type="entry name" value="Pept_S1_alpha_lytic"/>
</dbReference>
<keyword evidence="7" id="KW-1015">Disulfide bond</keyword>
<accession>A0ABT6SKC0</accession>
<dbReference type="InterPro" id="IPR035070">
    <property type="entry name" value="Streptogrisin_prodomain"/>
</dbReference>
<keyword evidence="5" id="KW-0720">Serine protease</keyword>
<evidence type="ECO:0000256" key="3">
    <source>
        <dbReference type="ARBA" id="ARBA00022729"/>
    </source>
</evidence>
<feature type="chain" id="PRO_5046705118" evidence="8">
    <location>
        <begin position="20"/>
        <end position="350"/>
    </location>
</feature>
<keyword evidence="6" id="KW-0865">Zymogen</keyword>
<dbReference type="InterPro" id="IPR043504">
    <property type="entry name" value="Peptidase_S1_PA_chymotrypsin"/>
</dbReference>
<keyword evidence="2" id="KW-0645">Protease</keyword>
<dbReference type="SUPFAM" id="SSF50494">
    <property type="entry name" value="Trypsin-like serine proteases"/>
    <property type="match status" value="1"/>
</dbReference>
<dbReference type="RefSeq" id="WP_282545609.1">
    <property type="nucleotide sequence ID" value="NZ_JASCIQ010000035.1"/>
</dbReference>
<evidence type="ECO:0000313" key="10">
    <source>
        <dbReference type="EMBL" id="MDI3407696.1"/>
    </source>
</evidence>
<dbReference type="InterPro" id="IPR001316">
    <property type="entry name" value="Pept_S1A_streptogrisin"/>
</dbReference>